<dbReference type="AlphaFoldDB" id="A0A7H9HM85"/>
<gene>
    <name evidence="1" type="ORF">HG537_0A06530</name>
</gene>
<dbReference type="EMBL" id="CP059267">
    <property type="protein sequence ID" value="QLQ78406.1"/>
    <property type="molecule type" value="Genomic_DNA"/>
</dbReference>
<sequence>MAESIKITDTCSMVRHYIQDYVVRELRKCCVEEGEPNEAEELLLTCLFQELLRKVLKKAQEEAQLDGLRKINESHIETALNSIMD</sequence>
<proteinExistence type="predicted"/>
<organism evidence="1 2">
    <name type="scientific">Torulaspora globosa</name>
    <dbReference type="NCBI Taxonomy" id="48254"/>
    <lineage>
        <taxon>Eukaryota</taxon>
        <taxon>Fungi</taxon>
        <taxon>Dikarya</taxon>
        <taxon>Ascomycota</taxon>
        <taxon>Saccharomycotina</taxon>
        <taxon>Saccharomycetes</taxon>
        <taxon>Saccharomycetales</taxon>
        <taxon>Saccharomycetaceae</taxon>
        <taxon>Torulaspora</taxon>
    </lineage>
</organism>
<protein>
    <recommendedName>
        <fullName evidence="3">Centromere protein X</fullName>
    </recommendedName>
</protein>
<evidence type="ECO:0000313" key="2">
    <source>
        <dbReference type="Proteomes" id="UP000510647"/>
    </source>
</evidence>
<dbReference type="OrthoDB" id="4057705at2759"/>
<evidence type="ECO:0008006" key="3">
    <source>
        <dbReference type="Google" id="ProtNLM"/>
    </source>
</evidence>
<dbReference type="Proteomes" id="UP000510647">
    <property type="component" value="Chromosome 1"/>
</dbReference>
<accession>A0A7H9HM85</accession>
<evidence type="ECO:0000313" key="1">
    <source>
        <dbReference type="EMBL" id="QLQ78406.1"/>
    </source>
</evidence>
<reference evidence="1 2" key="1">
    <citation type="submission" date="2020-06" db="EMBL/GenBank/DDBJ databases">
        <title>The yeast mating-type switching endonuclease HO is a domesticated member of an unorthodox homing genetic element family.</title>
        <authorList>
            <person name="Coughlan A.Y."/>
            <person name="Lombardi L."/>
            <person name="Braun-Galleani S."/>
            <person name="Martos A.R."/>
            <person name="Galeote V."/>
            <person name="Bigey F."/>
            <person name="Dequin S."/>
            <person name="Byrne K.P."/>
            <person name="Wolfe K.H."/>
        </authorList>
    </citation>
    <scope>NUCLEOTIDE SEQUENCE [LARGE SCALE GENOMIC DNA]</scope>
    <source>
        <strain evidence="1 2">CBS2947</strain>
    </source>
</reference>
<keyword evidence="2" id="KW-1185">Reference proteome</keyword>
<name>A0A7H9HM85_9SACH</name>